<evidence type="ECO:0000256" key="4">
    <source>
        <dbReference type="ARBA" id="ARBA00023004"/>
    </source>
</evidence>
<dbReference type="Proteomes" id="UP000031643">
    <property type="component" value="Chromosome"/>
</dbReference>
<evidence type="ECO:0000256" key="6">
    <source>
        <dbReference type="ARBA" id="ARBA00034078"/>
    </source>
</evidence>
<evidence type="ECO:0000256" key="3">
    <source>
        <dbReference type="ARBA" id="ARBA00022723"/>
    </source>
</evidence>
<dbReference type="InterPro" id="IPR001041">
    <property type="entry name" value="2Fe-2S_ferredoxin-type"/>
</dbReference>
<dbReference type="SUPFAM" id="SSF54292">
    <property type="entry name" value="2Fe-2S ferredoxin-like"/>
    <property type="match status" value="1"/>
</dbReference>
<evidence type="ECO:0000256" key="5">
    <source>
        <dbReference type="ARBA" id="ARBA00023014"/>
    </source>
</evidence>
<keyword evidence="4" id="KW-0408">Iron</keyword>
<dbReference type="PROSITE" id="PS51085">
    <property type="entry name" value="2FE2S_FER_2"/>
    <property type="match status" value="1"/>
</dbReference>
<dbReference type="Gene3D" id="3.10.20.30">
    <property type="match status" value="1"/>
</dbReference>
<dbReference type="OrthoDB" id="9799640at2"/>
<dbReference type="PANTHER" id="PTHR23426:SF65">
    <property type="entry name" value="FERREDOXIN-2, MITOCHONDRIAL"/>
    <property type="match status" value="1"/>
</dbReference>
<dbReference type="CDD" id="cd00207">
    <property type="entry name" value="fer2"/>
    <property type="match status" value="1"/>
</dbReference>
<dbReference type="RefSeq" id="WP_045366504.1">
    <property type="nucleotide sequence ID" value="NZ_AP014648.1"/>
</dbReference>
<evidence type="ECO:0000313" key="9">
    <source>
        <dbReference type="Proteomes" id="UP000031643"/>
    </source>
</evidence>
<dbReference type="KEGG" id="mcg:GL4_1666"/>
<dbReference type="PRINTS" id="PR00355">
    <property type="entry name" value="ADRENODOXIN"/>
</dbReference>
<dbReference type="GO" id="GO:0009055">
    <property type="term" value="F:electron transfer activity"/>
    <property type="evidence" value="ECO:0007669"/>
    <property type="project" value="TreeGrafter"/>
</dbReference>
<keyword evidence="3" id="KW-0479">Metal-binding</keyword>
<dbReference type="InterPro" id="IPR018298">
    <property type="entry name" value="Adrenodoxin_Fe-S_BS"/>
</dbReference>
<dbReference type="PANTHER" id="PTHR23426">
    <property type="entry name" value="FERREDOXIN/ADRENODOXIN"/>
    <property type="match status" value="1"/>
</dbReference>
<dbReference type="AlphaFoldDB" id="A0A0A8K2H4"/>
<gene>
    <name evidence="8" type="ORF">GL4_1666</name>
</gene>
<dbReference type="GO" id="GO:0140647">
    <property type="term" value="P:P450-containing electron transport chain"/>
    <property type="evidence" value="ECO:0007669"/>
    <property type="project" value="InterPro"/>
</dbReference>
<feature type="domain" description="2Fe-2S ferredoxin-type" evidence="7">
    <location>
        <begin position="2"/>
        <end position="105"/>
    </location>
</feature>
<evidence type="ECO:0000256" key="1">
    <source>
        <dbReference type="ARBA" id="ARBA00010914"/>
    </source>
</evidence>
<dbReference type="InterPro" id="IPR036010">
    <property type="entry name" value="2Fe-2S_ferredoxin-like_sf"/>
</dbReference>
<evidence type="ECO:0000259" key="7">
    <source>
        <dbReference type="PROSITE" id="PS51085"/>
    </source>
</evidence>
<comment type="similarity">
    <text evidence="1">Belongs to the adrenodoxin/putidaredoxin family.</text>
</comment>
<dbReference type="GO" id="GO:0051537">
    <property type="term" value="F:2 iron, 2 sulfur cluster binding"/>
    <property type="evidence" value="ECO:0007669"/>
    <property type="project" value="UniProtKB-KW"/>
</dbReference>
<dbReference type="GO" id="GO:0046872">
    <property type="term" value="F:metal ion binding"/>
    <property type="evidence" value="ECO:0007669"/>
    <property type="project" value="UniProtKB-KW"/>
</dbReference>
<keyword evidence="5" id="KW-0411">Iron-sulfur</keyword>
<dbReference type="EMBL" id="AP014648">
    <property type="protein sequence ID" value="BAQ17120.1"/>
    <property type="molecule type" value="Genomic_DNA"/>
</dbReference>
<sequence>MLKVTFIQPDGIENTVEAEPGMTLMEAAVKNSVRGIAAECGGACSCATCHVYVEEAWREATGEPEAMEEDMLDFAFDVRPSSRLSCQIRLTEELDGLTVRIPEKQF</sequence>
<dbReference type="PROSITE" id="PS00814">
    <property type="entry name" value="ADX"/>
    <property type="match status" value="1"/>
</dbReference>
<reference evidence="8 9" key="1">
    <citation type="submission" date="2014-09" db="EMBL/GenBank/DDBJ databases">
        <title>Genome sequencing of Methyloceanibacter caenitepidi Gela4.</title>
        <authorList>
            <person name="Takeuchi M."/>
            <person name="Susumu S."/>
            <person name="Kamagata Y."/>
            <person name="Oshima K."/>
            <person name="Hattori M."/>
            <person name="Iwasaki W."/>
        </authorList>
    </citation>
    <scope>NUCLEOTIDE SEQUENCE [LARGE SCALE GENOMIC DNA]</scope>
    <source>
        <strain evidence="8 9">Gela4</strain>
    </source>
</reference>
<dbReference type="Pfam" id="PF00111">
    <property type="entry name" value="Fer2"/>
    <property type="match status" value="1"/>
</dbReference>
<comment type="cofactor">
    <cofactor evidence="6">
        <name>[2Fe-2S] cluster</name>
        <dbReference type="ChEBI" id="CHEBI:190135"/>
    </cofactor>
</comment>
<dbReference type="InterPro" id="IPR001055">
    <property type="entry name" value="Adrenodoxin-like"/>
</dbReference>
<dbReference type="STRING" id="1384459.GL4_1666"/>
<keyword evidence="2" id="KW-0001">2Fe-2S</keyword>
<evidence type="ECO:0000313" key="8">
    <source>
        <dbReference type="EMBL" id="BAQ17120.1"/>
    </source>
</evidence>
<accession>A0A0A8K2H4</accession>
<protein>
    <submittedName>
        <fullName evidence="8">Ferredoxin, 2Fe-2S</fullName>
    </submittedName>
</protein>
<proteinExistence type="inferred from homology"/>
<organism evidence="8 9">
    <name type="scientific">Methyloceanibacter caenitepidi</name>
    <dbReference type="NCBI Taxonomy" id="1384459"/>
    <lineage>
        <taxon>Bacteria</taxon>
        <taxon>Pseudomonadati</taxon>
        <taxon>Pseudomonadota</taxon>
        <taxon>Alphaproteobacteria</taxon>
        <taxon>Hyphomicrobiales</taxon>
        <taxon>Hyphomicrobiaceae</taxon>
        <taxon>Methyloceanibacter</taxon>
    </lineage>
</organism>
<evidence type="ECO:0000256" key="2">
    <source>
        <dbReference type="ARBA" id="ARBA00022714"/>
    </source>
</evidence>
<dbReference type="InterPro" id="IPR012675">
    <property type="entry name" value="Beta-grasp_dom_sf"/>
</dbReference>
<keyword evidence="9" id="KW-1185">Reference proteome</keyword>
<name>A0A0A8K2H4_9HYPH</name>
<dbReference type="HOGENOM" id="CLU_082632_5_1_5"/>